<proteinExistence type="predicted"/>
<comment type="caution">
    <text evidence="2">The sequence shown here is derived from an EMBL/GenBank/DDBJ whole genome shotgun (WGS) entry which is preliminary data.</text>
</comment>
<dbReference type="EMBL" id="RCMV01001652">
    <property type="protein sequence ID" value="KAG3207739.1"/>
    <property type="molecule type" value="Genomic_DNA"/>
</dbReference>
<evidence type="ECO:0000313" key="1">
    <source>
        <dbReference type="EMBL" id="KAG2961839.1"/>
    </source>
</evidence>
<dbReference type="VEuPathDB" id="FungiDB:PC110_g5423"/>
<protein>
    <submittedName>
        <fullName evidence="2">Uncharacterized protein</fullName>
    </submittedName>
</protein>
<gene>
    <name evidence="1" type="ORF">PC118_g21745</name>
    <name evidence="2" type="ORF">PC129_g21223</name>
</gene>
<reference evidence="2" key="1">
    <citation type="submission" date="2018-05" db="EMBL/GenBank/DDBJ databases">
        <title>Effector identification in a new, highly contiguous assembly of the strawberry crown rot pathogen Phytophthora cactorum.</title>
        <authorList>
            <person name="Armitage A.D."/>
            <person name="Nellist C.F."/>
            <person name="Bates H."/>
            <person name="Vickerstaff R.J."/>
            <person name="Harrison R.J."/>
        </authorList>
    </citation>
    <scope>NUCLEOTIDE SEQUENCE</scope>
    <source>
        <strain evidence="1">P415</strain>
        <strain evidence="2">P421</strain>
    </source>
</reference>
<accession>A0A8T1H6N3</accession>
<organism evidence="2 3">
    <name type="scientific">Phytophthora cactorum</name>
    <dbReference type="NCBI Taxonomy" id="29920"/>
    <lineage>
        <taxon>Eukaryota</taxon>
        <taxon>Sar</taxon>
        <taxon>Stramenopiles</taxon>
        <taxon>Oomycota</taxon>
        <taxon>Peronosporomycetes</taxon>
        <taxon>Peronosporales</taxon>
        <taxon>Peronosporaceae</taxon>
        <taxon>Phytophthora</taxon>
    </lineage>
</organism>
<evidence type="ECO:0000313" key="3">
    <source>
        <dbReference type="Proteomes" id="UP000760860"/>
    </source>
</evidence>
<dbReference type="Proteomes" id="UP000697107">
    <property type="component" value="Unassembled WGS sequence"/>
</dbReference>
<name>A0A8T1H6N3_9STRA</name>
<dbReference type="EMBL" id="RCML01001541">
    <property type="protein sequence ID" value="KAG2961839.1"/>
    <property type="molecule type" value="Genomic_DNA"/>
</dbReference>
<feature type="non-terminal residue" evidence="2">
    <location>
        <position position="1"/>
    </location>
</feature>
<sequence length="72" mass="7720">DSDSSVNDVNAVLDFFFELDCAPSIGVLDEAHVSAILSSLETSQTLSDCELDVLLEDLSDIKADDVDALLFV</sequence>
<evidence type="ECO:0000313" key="2">
    <source>
        <dbReference type="EMBL" id="KAG3207739.1"/>
    </source>
</evidence>
<dbReference type="Proteomes" id="UP000760860">
    <property type="component" value="Unassembled WGS sequence"/>
</dbReference>
<dbReference type="AlphaFoldDB" id="A0A8T1H6N3"/>